<comment type="caution">
    <text evidence="1">The sequence shown here is derived from an EMBL/GenBank/DDBJ whole genome shotgun (WGS) entry which is preliminary data.</text>
</comment>
<organism evidence="1 2">
    <name type="scientific">Marivirga atlantica</name>
    <dbReference type="NCBI Taxonomy" id="1548457"/>
    <lineage>
        <taxon>Bacteria</taxon>
        <taxon>Pseudomonadati</taxon>
        <taxon>Bacteroidota</taxon>
        <taxon>Cytophagia</taxon>
        <taxon>Cytophagales</taxon>
        <taxon>Marivirgaceae</taxon>
        <taxon>Marivirga</taxon>
    </lineage>
</organism>
<sequence length="184" mass="20808">METLKYRKETMQAVKYLTFVKFMLLSNCLFCQGNLFKGDYIFVSPGGLSSINLSFSKDNFTLTKNSDFGAASKRIGYFLIVEDTMILFHEKLLDPNPSYFIEKDSEQLLPKKPNSLGIALTVYNSKKQLISGSHITLLKDSSILSVHKSDTNGYVNVYTEDKIANRLTIDHLGLKQLNLDLADF</sequence>
<protein>
    <submittedName>
        <fullName evidence="1">Uncharacterized protein</fullName>
    </submittedName>
</protein>
<evidence type="ECO:0000313" key="1">
    <source>
        <dbReference type="EMBL" id="MBL0766610.1"/>
    </source>
</evidence>
<dbReference type="AlphaFoldDB" id="A0A937DK53"/>
<name>A0A937DK53_9BACT</name>
<reference evidence="1" key="1">
    <citation type="submission" date="2021-01" db="EMBL/GenBank/DDBJ databases">
        <title>Marivirga sp. nov., isolated from intertidal surface sediments.</title>
        <authorList>
            <person name="Zhang M."/>
        </authorList>
    </citation>
    <scope>NUCLEOTIDE SEQUENCE</scope>
    <source>
        <strain evidence="1">SM1354</strain>
    </source>
</reference>
<accession>A0A937DK53</accession>
<keyword evidence="2" id="KW-1185">Reference proteome</keyword>
<proteinExistence type="predicted"/>
<gene>
    <name evidence="1" type="ORF">JKP34_15190</name>
</gene>
<dbReference type="EMBL" id="JAERQG010000004">
    <property type="protein sequence ID" value="MBL0766610.1"/>
    <property type="molecule type" value="Genomic_DNA"/>
</dbReference>
<dbReference type="RefSeq" id="WP_201923341.1">
    <property type="nucleotide sequence ID" value="NZ_JAERQG010000004.1"/>
</dbReference>
<dbReference type="Proteomes" id="UP000642920">
    <property type="component" value="Unassembled WGS sequence"/>
</dbReference>
<evidence type="ECO:0000313" key="2">
    <source>
        <dbReference type="Proteomes" id="UP000642920"/>
    </source>
</evidence>